<evidence type="ECO:0000313" key="2">
    <source>
        <dbReference type="Proteomes" id="UP000605392"/>
    </source>
</evidence>
<evidence type="ECO:0000313" key="1">
    <source>
        <dbReference type="EMBL" id="GGF56831.1"/>
    </source>
</evidence>
<proteinExistence type="predicted"/>
<accession>A0ACB5PNS5</accession>
<keyword evidence="2" id="KW-1185">Reference proteome</keyword>
<protein>
    <submittedName>
        <fullName evidence="1">Uncharacterized protein</fullName>
    </submittedName>
</protein>
<name>A0ACB5PNS5_9BACT</name>
<dbReference type="Proteomes" id="UP000605392">
    <property type="component" value="Unassembled WGS sequence"/>
</dbReference>
<reference evidence="1 2" key="1">
    <citation type="journal article" date="2019" name="Int. J. Syst. Evol. Microbiol.">
        <title>The Global Catalogue of Microorganisms (GCM) 10K type strain sequencing project: providing services to taxonomists for standard genome sequencing and annotation.</title>
        <authorList>
            <consortium name="The Broad Institute Genomics Platform"/>
            <consortium name="The Broad Institute Genome Sequencing Center for Infectious Disease"/>
            <person name="Wu L."/>
            <person name="Ma J."/>
        </authorList>
    </citation>
    <scope>NUCLEOTIDE SEQUENCE [LARGE SCALE GENOMIC DNA]</scope>
    <source>
        <strain evidence="1 2">CGMCC 1.12720</strain>
    </source>
</reference>
<gene>
    <name evidence="1" type="ORF">GCM10011375_09950</name>
</gene>
<comment type="caution">
    <text evidence="1">The sequence shown here is derived from an EMBL/GenBank/DDBJ whole genome shotgun (WGS) entry which is preliminary data.</text>
</comment>
<organism evidence="1 2">
    <name type="scientific">Hymenobacter qilianensis</name>
    <dbReference type="NCBI Taxonomy" id="1385715"/>
    <lineage>
        <taxon>Bacteria</taxon>
        <taxon>Pseudomonadati</taxon>
        <taxon>Bacteroidota</taxon>
        <taxon>Cytophagia</taxon>
        <taxon>Cytophagales</taxon>
        <taxon>Hymenobacteraceae</taxon>
        <taxon>Hymenobacter</taxon>
    </lineage>
</organism>
<sequence>MGAKISSTDTKARLERIPNVPPIIAAVPRHVQRPLWSVMIPTYNCLQFLQETLESVLTQDPGPEFMQIAVVDDCSTDGDVRALVEKVGKNRVEYFQQTRNLGSLRNLESCLNLSIGQRVHILHGDDKVALGFYEEIDTLFSAYPEAGAAFTHIRYITEQGTFTNPPLSTETGVVKDFLLKMATSIRVQPPAIVVKRKVYEQLGGFFAVHYGEDWEMWTRIAAHFPVAYSPKPLADYRYLTNNSITQQSIKTGQNMRDITTVINIIQKYLPLNKRKELKRIALTDYALYCAKLANTLYFSDLSSALTQAKGALKMSKNIRVLYSISRFYIKYLIGYNFIKNLTNKINSYFFSIKAIA</sequence>
<dbReference type="EMBL" id="BMFN01000001">
    <property type="protein sequence ID" value="GGF56831.1"/>
    <property type="molecule type" value="Genomic_DNA"/>
</dbReference>